<accession>A0A386HTH1</accession>
<evidence type="ECO:0008006" key="4">
    <source>
        <dbReference type="Google" id="ProtNLM"/>
    </source>
</evidence>
<dbReference type="EMBL" id="CP032489">
    <property type="protein sequence ID" value="AYD48710.1"/>
    <property type="molecule type" value="Genomic_DNA"/>
</dbReference>
<evidence type="ECO:0000256" key="1">
    <source>
        <dbReference type="SAM" id="MobiDB-lite"/>
    </source>
</evidence>
<dbReference type="AlphaFoldDB" id="A0A386HTH1"/>
<evidence type="ECO:0000313" key="3">
    <source>
        <dbReference type="Proteomes" id="UP000266118"/>
    </source>
</evidence>
<keyword evidence="3" id="KW-1185">Reference proteome</keyword>
<dbReference type="OrthoDB" id="908824at2"/>
<proteinExistence type="predicted"/>
<gene>
    <name evidence="2" type="ORF">D6B99_14510</name>
</gene>
<dbReference type="Gene3D" id="2.60.40.1120">
    <property type="entry name" value="Carboxypeptidase-like, regulatory domain"/>
    <property type="match status" value="1"/>
</dbReference>
<dbReference type="KEGG" id="ark:D6B99_14510"/>
<organism evidence="2 3">
    <name type="scientific">Arachidicoccus soli</name>
    <dbReference type="NCBI Taxonomy" id="2341117"/>
    <lineage>
        <taxon>Bacteria</taxon>
        <taxon>Pseudomonadati</taxon>
        <taxon>Bacteroidota</taxon>
        <taxon>Chitinophagia</taxon>
        <taxon>Chitinophagales</taxon>
        <taxon>Chitinophagaceae</taxon>
        <taxon>Arachidicoccus</taxon>
    </lineage>
</organism>
<feature type="region of interest" description="Disordered" evidence="1">
    <location>
        <begin position="946"/>
        <end position="973"/>
    </location>
</feature>
<reference evidence="2 3" key="1">
    <citation type="submission" date="2018-09" db="EMBL/GenBank/DDBJ databases">
        <title>Arachidicoccus sp. nov., a bacterium isolated from soil.</title>
        <authorList>
            <person name="Weon H.-Y."/>
            <person name="Kwon S.-W."/>
            <person name="Lee S.A."/>
        </authorList>
    </citation>
    <scope>NUCLEOTIDE SEQUENCE [LARGE SCALE GENOMIC DNA]</scope>
    <source>
        <strain evidence="2 3">KIS59-12</strain>
    </source>
</reference>
<sequence length="973" mass="109274">MEIRTTNIPNYRLLNLTNNLFNKRGAELCFLFLLIFCFGSKINAQQNIKTLSFELQTNKVLVEGQAFNSFIIKIINNSNLSQTATLKIAVDKELQLLSLKEKNLQLSAKDSIFVPVKIYNGANLSAGNHLATITLENANGILQKSNISFLVKGKRNAHLFVVEPSIALIGSEDSISIPIQVTNSGNDASPITIVANLPLEIQTQNFHKAISFNLGAFRDTLITLRRRIPNNLSSQASFQINIYGFYEKGDLFDQSSVMVQSLQDTRKRPNDPLPDYFSSLPNRIMLTVQNAFTNNAYYRLNGGSGIYLPSSRIDYNIDANIPQADFSNPYLRNTYISYETHKIGLTVGNINRSFDLNIYGRGASFYLLDTAHKNYYETGLIDNASNLLEAPNSIYASGRTAWAELKHKTKNYSFQSVAVYQKDPLLGTNNALFSNNITWTNKNHFQFSTTLNGSNSSNIINPSFQKSGWLAEFDAFGNLGKWNINSMNAYSSPYYAGIQKGAKKLLERISLQQGKLNYWASIYYNNNKPKYVSSQFNYQSEYGNTNMALGLSGNFKKFSFSISPNYSVNKTTFYLGSNLLNAEITAWRLTTQMGYANSPAEFYFNINADEGFGQNHLTGKSELQLKVNSTLNYKFISISGNIQRGSFYAGDALNSYLSNLPTYHSININPILQHSFLKKKLNVSAGLSYAKTNNISSTSYNTNFEYSITKMGLLGLDIARYQYAFGAEATNTIQVNYTQKLTGLRIGEKKSTLTVLFFKDLNNNGIFDKQDSLAVNQEVNINDAAFITNKKGEIVYRNLSKGNYEISILRKGQWYAENQTIPVLDKKVLVRIPLHKTGTVSGGLIYSFSQYSYDVNKQKAEIRIDAIDEKGKKHTVVTDNYGHFAFFLPIGKYTIYLHQDDLPDEVECPNNGQVVTISAQKNAVEINFILKVKERKIETKKFYSSSLTKLDPNPDINPDSKIAPNKPNPIPNK</sequence>
<name>A0A386HTH1_9BACT</name>
<dbReference type="Proteomes" id="UP000266118">
    <property type="component" value="Chromosome"/>
</dbReference>
<protein>
    <recommendedName>
        <fullName evidence="4">SD-repeat containing protein B domain-containing protein</fullName>
    </recommendedName>
</protein>
<evidence type="ECO:0000313" key="2">
    <source>
        <dbReference type="EMBL" id="AYD48710.1"/>
    </source>
</evidence>